<dbReference type="RefSeq" id="WP_071114190.1">
    <property type="nucleotide sequence ID" value="NZ_MKCT01000058.1"/>
</dbReference>
<dbReference type="Proteomes" id="UP000180280">
    <property type="component" value="Unassembled WGS sequence"/>
</dbReference>
<evidence type="ECO:0000313" key="1">
    <source>
        <dbReference type="EMBL" id="OHX18718.1"/>
    </source>
</evidence>
<dbReference type="Gene3D" id="3.90.1150.10">
    <property type="entry name" value="Aspartate Aminotransferase, domain 1"/>
    <property type="match status" value="1"/>
</dbReference>
<accession>A0ABX3C976</accession>
<dbReference type="SUPFAM" id="SSF53383">
    <property type="entry name" value="PLP-dependent transferases"/>
    <property type="match status" value="1"/>
</dbReference>
<organism evidence="1 2">
    <name type="scientific">Chromobacterium sphagni</name>
    <dbReference type="NCBI Taxonomy" id="1903179"/>
    <lineage>
        <taxon>Bacteria</taxon>
        <taxon>Pseudomonadati</taxon>
        <taxon>Pseudomonadota</taxon>
        <taxon>Betaproteobacteria</taxon>
        <taxon>Neisseriales</taxon>
        <taxon>Chromobacteriaceae</taxon>
        <taxon>Chromobacterium</taxon>
    </lineage>
</organism>
<proteinExistence type="predicted"/>
<dbReference type="EMBL" id="MKCT01000058">
    <property type="protein sequence ID" value="OHX18718.1"/>
    <property type="molecule type" value="Genomic_DNA"/>
</dbReference>
<evidence type="ECO:0000313" key="2">
    <source>
        <dbReference type="Proteomes" id="UP000180280"/>
    </source>
</evidence>
<keyword evidence="2" id="KW-1185">Reference proteome</keyword>
<name>A0ABX3C976_9NEIS</name>
<gene>
    <name evidence="1" type="ORF">BI344_20215</name>
</gene>
<protein>
    <submittedName>
        <fullName evidence="1">Uncharacterized protein</fullName>
    </submittedName>
</protein>
<comment type="caution">
    <text evidence="1">The sequence shown here is derived from an EMBL/GenBank/DDBJ whole genome shotgun (WGS) entry which is preliminary data.</text>
</comment>
<sequence length="76" mass="8143">MLALRATPRAKSRFGEQAAGALWLQLLAEGVLTAPAAHDPDALRLLPPLTVGRAELDYFLNACQRAVTALEEEATT</sequence>
<dbReference type="InterPro" id="IPR015422">
    <property type="entry name" value="PyrdxlP-dep_Trfase_small"/>
</dbReference>
<dbReference type="InterPro" id="IPR015424">
    <property type="entry name" value="PyrdxlP-dep_Trfase"/>
</dbReference>
<reference evidence="1 2" key="1">
    <citation type="submission" date="2016-09" db="EMBL/GenBank/DDBJ databases">
        <title>Chromobacterium muskegensis sp. nov., an insecticidal bacterium isolated from Sphagnum bogs.</title>
        <authorList>
            <person name="Sparks M.E."/>
            <person name="Blackburn M.B."/>
            <person name="Gundersen-Rindal D.E."/>
            <person name="Mitchell A."/>
            <person name="Farrar R."/>
            <person name="Kuhar D."/>
        </authorList>
    </citation>
    <scope>NUCLEOTIDE SEQUENCE [LARGE SCALE GENOMIC DNA]</scope>
    <source>
        <strain evidence="1 2">14B-1</strain>
    </source>
</reference>